<dbReference type="Proteomes" id="UP000308671">
    <property type="component" value="Unassembled WGS sequence"/>
</dbReference>
<sequence length="494" mass="56161">MEFSLKNKRPTVTQDFTLNKDRQPPKLITFQSTFRKNNQEDIRMTKASEAIIFEKLPLIRVLFDSKLNGALKDDRDQICYDPEHARTLRPAYPKIPGKIVYVYDLIQSSLKNRGREYEQIAKWNVGTLWTMVDCLVRFLDGKPLPLDSKMGLMEKYWDLELIGIEVLAIYLGCTEINNKVVRDALISYMRRLPTSGFTNSSGTLEKTSETTNHVKKFSGNNSRQAEIIDLTEEDQIGAPKALEEKSRSAPKSKKFDVGQLSSIPKSLETEPPPASTLRKSVKVAQSKSKSQKSNNGNQPTATVQKSKNSMQSRPTLQREKKTTRPSSPQQKPNKEPHETATPQTSIEPSRSKFARRGPRSMPIDAYISLNETYGCFLHVHIGSAMKGSGLIGRLLQDLHMGIFNTGDMSKIVGKARNGKPMLVWDEVLEYFSVPGNVVENMLSWSEDDRWTPMVMFIERCQLDRTLWQDWDERDLALANYFDMFVKANPAAKDI</sequence>
<feature type="compositionally biased region" description="Polar residues" evidence="1">
    <location>
        <begin position="199"/>
        <end position="211"/>
    </location>
</feature>
<gene>
    <name evidence="2" type="ORF">BGAL_0615g00020</name>
</gene>
<keyword evidence="3" id="KW-1185">Reference proteome</keyword>
<name>A0A4S8QIJ8_9HELO</name>
<evidence type="ECO:0000313" key="3">
    <source>
        <dbReference type="Proteomes" id="UP000308671"/>
    </source>
</evidence>
<organism evidence="2 3">
    <name type="scientific">Botrytis galanthina</name>
    <dbReference type="NCBI Taxonomy" id="278940"/>
    <lineage>
        <taxon>Eukaryota</taxon>
        <taxon>Fungi</taxon>
        <taxon>Dikarya</taxon>
        <taxon>Ascomycota</taxon>
        <taxon>Pezizomycotina</taxon>
        <taxon>Leotiomycetes</taxon>
        <taxon>Helotiales</taxon>
        <taxon>Sclerotiniaceae</taxon>
        <taxon>Botrytis</taxon>
    </lineage>
</organism>
<feature type="compositionally biased region" description="Low complexity" evidence="1">
    <location>
        <begin position="282"/>
        <end position="293"/>
    </location>
</feature>
<dbReference type="EMBL" id="PQXL01000613">
    <property type="protein sequence ID" value="THV44573.1"/>
    <property type="molecule type" value="Genomic_DNA"/>
</dbReference>
<feature type="region of interest" description="Disordered" evidence="1">
    <location>
        <begin position="199"/>
        <end position="357"/>
    </location>
</feature>
<feature type="compositionally biased region" description="Polar residues" evidence="1">
    <location>
        <begin position="294"/>
        <end position="315"/>
    </location>
</feature>
<dbReference type="AlphaFoldDB" id="A0A4S8QIJ8"/>
<evidence type="ECO:0000256" key="1">
    <source>
        <dbReference type="SAM" id="MobiDB-lite"/>
    </source>
</evidence>
<comment type="caution">
    <text evidence="2">The sequence shown here is derived from an EMBL/GenBank/DDBJ whole genome shotgun (WGS) entry which is preliminary data.</text>
</comment>
<evidence type="ECO:0000313" key="2">
    <source>
        <dbReference type="EMBL" id="THV44573.1"/>
    </source>
</evidence>
<dbReference type="OrthoDB" id="3522956at2759"/>
<reference evidence="2 3" key="1">
    <citation type="submission" date="2017-12" db="EMBL/GenBank/DDBJ databases">
        <title>Comparative genomics of Botrytis spp.</title>
        <authorList>
            <person name="Valero-Jimenez C.A."/>
            <person name="Tapia P."/>
            <person name="Veloso J."/>
            <person name="Silva-Moreno E."/>
            <person name="Staats M."/>
            <person name="Valdes J.H."/>
            <person name="Van Kan J.A.L."/>
        </authorList>
    </citation>
    <scope>NUCLEOTIDE SEQUENCE [LARGE SCALE GENOMIC DNA]</scope>
    <source>
        <strain evidence="2 3">MUCL435</strain>
    </source>
</reference>
<accession>A0A4S8QIJ8</accession>
<protein>
    <submittedName>
        <fullName evidence="2">Uncharacterized protein</fullName>
    </submittedName>
</protein>
<proteinExistence type="predicted"/>